<sequence>MNEEKEVLEESETIPEEEYEFTTKARWVIPHSLDNITFVGKDVLAVACDVYIMFFNFKTNTETVYVANNEVNGDGVDLIAVAINIVLRVAMTVAASERSYNKAQIDEDVLAIASGPRQIQGGMYDGMRPDCGFQWIPKLHNNNMELEVEPTSRLFKHRSRIQKTDLPRGSAVAKECTNSMEMSWLDNVLSELQSEWFNMTASCTQTSVCECWSEGLIVWEVGQVYHKTFLIKRAKEVKSSWDLKEPTLIDVCWTNDGQLFAIDSTANLYNVSCDGIWVRLNLEWSEKTTGKYIPKICGFMNGILLAGTDRKLKTLKKYDKSWKVVWEHKMDNPVERLVPSTSRDAAAVWTDAGHVYRITAESEEKVSMKLFTFKQRSRLIIII</sequence>
<evidence type="ECO:0000313" key="2">
    <source>
        <dbReference type="Proteomes" id="UP000299102"/>
    </source>
</evidence>
<dbReference type="AlphaFoldDB" id="A0A4C1Y2A5"/>
<accession>A0A4C1Y2A5</accession>
<dbReference type="EMBL" id="BGZK01001060">
    <property type="protein sequence ID" value="GBP70036.1"/>
    <property type="molecule type" value="Genomic_DNA"/>
</dbReference>
<proteinExistence type="predicted"/>
<evidence type="ECO:0008006" key="3">
    <source>
        <dbReference type="Google" id="ProtNLM"/>
    </source>
</evidence>
<dbReference type="OrthoDB" id="535167at2759"/>
<reference evidence="1 2" key="1">
    <citation type="journal article" date="2019" name="Commun. Biol.">
        <title>The bagworm genome reveals a unique fibroin gene that provides high tensile strength.</title>
        <authorList>
            <person name="Kono N."/>
            <person name="Nakamura H."/>
            <person name="Ohtoshi R."/>
            <person name="Tomita M."/>
            <person name="Numata K."/>
            <person name="Arakawa K."/>
        </authorList>
    </citation>
    <scope>NUCLEOTIDE SEQUENCE [LARGE SCALE GENOMIC DNA]</scope>
</reference>
<dbReference type="Proteomes" id="UP000299102">
    <property type="component" value="Unassembled WGS sequence"/>
</dbReference>
<keyword evidence="2" id="KW-1185">Reference proteome</keyword>
<protein>
    <recommendedName>
        <fullName evidence="3">Tectonin beta-propeller repeat-containing protein</fullName>
    </recommendedName>
</protein>
<dbReference type="SUPFAM" id="SSF69322">
    <property type="entry name" value="Tricorn protease domain 2"/>
    <property type="match status" value="1"/>
</dbReference>
<comment type="caution">
    <text evidence="1">The sequence shown here is derived from an EMBL/GenBank/DDBJ whole genome shotgun (WGS) entry which is preliminary data.</text>
</comment>
<gene>
    <name evidence="1" type="ORF">EVAR_46278_1</name>
</gene>
<evidence type="ECO:0000313" key="1">
    <source>
        <dbReference type="EMBL" id="GBP70036.1"/>
    </source>
</evidence>
<name>A0A4C1Y2A5_EUMVA</name>
<organism evidence="1 2">
    <name type="scientific">Eumeta variegata</name>
    <name type="common">Bagworm moth</name>
    <name type="synonym">Eumeta japonica</name>
    <dbReference type="NCBI Taxonomy" id="151549"/>
    <lineage>
        <taxon>Eukaryota</taxon>
        <taxon>Metazoa</taxon>
        <taxon>Ecdysozoa</taxon>
        <taxon>Arthropoda</taxon>
        <taxon>Hexapoda</taxon>
        <taxon>Insecta</taxon>
        <taxon>Pterygota</taxon>
        <taxon>Neoptera</taxon>
        <taxon>Endopterygota</taxon>
        <taxon>Lepidoptera</taxon>
        <taxon>Glossata</taxon>
        <taxon>Ditrysia</taxon>
        <taxon>Tineoidea</taxon>
        <taxon>Psychidae</taxon>
        <taxon>Oiketicinae</taxon>
        <taxon>Eumeta</taxon>
    </lineage>
</organism>